<accession>A0A2U8FEK6</accession>
<reference evidence="3 4" key="1">
    <citation type="submission" date="2017-06" db="EMBL/GenBank/DDBJ databases">
        <title>Complete genome of Helicobacter apodemus.</title>
        <authorList>
            <person name="Cho S."/>
        </authorList>
    </citation>
    <scope>NUCLEOTIDE SEQUENCE [LARGE SCALE GENOMIC DNA]</scope>
    <source>
        <strain evidence="4">SNUVETPUB-15-01</strain>
    </source>
</reference>
<dbReference type="KEGG" id="had:CDV25_07140"/>
<dbReference type="Gene3D" id="3.40.50.150">
    <property type="entry name" value="Vaccinia Virus protein VP39"/>
    <property type="match status" value="1"/>
</dbReference>
<name>A0A2U8FEK6_9HELI</name>
<dbReference type="NCBIfam" id="TIGR00452">
    <property type="entry name" value="tRNA 5-methoxyuridine(34)/uridine 5-oxyacetic acid(34) synthase CmoB"/>
    <property type="match status" value="1"/>
</dbReference>
<dbReference type="SUPFAM" id="SSF53335">
    <property type="entry name" value="S-adenosyl-L-methionine-dependent methyltransferases"/>
    <property type="match status" value="1"/>
</dbReference>
<dbReference type="Pfam" id="PF08003">
    <property type="entry name" value="Methyltransf_9"/>
    <property type="match status" value="1"/>
</dbReference>
<dbReference type="InterPro" id="IPR027555">
    <property type="entry name" value="Mo5U34_MeTrfas-like"/>
</dbReference>
<dbReference type="HAMAP" id="MF_01590">
    <property type="entry name" value="tRNA_carboxymethyltr_CmoB"/>
    <property type="match status" value="1"/>
</dbReference>
<dbReference type="InterPro" id="IPR029063">
    <property type="entry name" value="SAM-dependent_MTases_sf"/>
</dbReference>
<dbReference type="AlphaFoldDB" id="A0A2U8FEK6"/>
<keyword evidence="1" id="KW-0808">Transferase</keyword>
<evidence type="ECO:0000256" key="1">
    <source>
        <dbReference type="ARBA" id="ARBA00022679"/>
    </source>
</evidence>
<organism evidence="3 4">
    <name type="scientific">Helicobacter apodemus</name>
    <dbReference type="NCBI Taxonomy" id="135569"/>
    <lineage>
        <taxon>Bacteria</taxon>
        <taxon>Pseudomonadati</taxon>
        <taxon>Campylobacterota</taxon>
        <taxon>Epsilonproteobacteria</taxon>
        <taxon>Campylobacterales</taxon>
        <taxon>Helicobacteraceae</taxon>
        <taxon>Helicobacter</taxon>
    </lineage>
</organism>
<dbReference type="OrthoDB" id="9765084at2"/>
<evidence type="ECO:0000313" key="3">
    <source>
        <dbReference type="EMBL" id="AWI34564.1"/>
    </source>
</evidence>
<protein>
    <submittedName>
        <fullName evidence="3">tRNA 5-methoxyuridine(34)/uridine 5-oxyacetic acid(34) synthase CmoB</fullName>
    </submittedName>
</protein>
<proteinExistence type="inferred from homology"/>
<dbReference type="RefSeq" id="WP_108911369.1">
    <property type="nucleotide sequence ID" value="NZ_CP021886.1"/>
</dbReference>
<dbReference type="NCBIfam" id="NF011650">
    <property type="entry name" value="PRK15068.1"/>
    <property type="match status" value="1"/>
</dbReference>
<keyword evidence="2" id="KW-0819">tRNA processing</keyword>
<sequence>MLQSIRAKRNLALSFKNNIALMQSLELLGQIPKEELEGASLRIGDFIEVSLPALSKDTQTLIYNVATSLIPWRKGPFKIHHLTIDSEWNSAIKYNLLESHLNLQNKIVGDIGCNNGYYMFRMLSQNPRYIVGLDPIALCKLQFDFMQFFINDKRIKFELLGIEDLPFLGISFDVLLCLGVLYHKKSPLDCIKMIYNALKQGGEAIFDSIIIPGKEEICLCPKGSYAKMKNVYFIPTLSTFINWLEQCGFKEIKHIATLKTERLEQRKTPWSNKESLEDFLDSTFKQTVEGYPAPQRAYLKARK</sequence>
<dbReference type="GO" id="GO:0002098">
    <property type="term" value="P:tRNA wobble uridine modification"/>
    <property type="evidence" value="ECO:0007669"/>
    <property type="project" value="InterPro"/>
</dbReference>
<dbReference type="CDD" id="cd02440">
    <property type="entry name" value="AdoMet_MTases"/>
    <property type="match status" value="1"/>
</dbReference>
<dbReference type="Proteomes" id="UP000244890">
    <property type="component" value="Chromosome"/>
</dbReference>
<dbReference type="InterPro" id="IPR010017">
    <property type="entry name" value="CmoB"/>
</dbReference>
<dbReference type="EMBL" id="CP021886">
    <property type="protein sequence ID" value="AWI34564.1"/>
    <property type="molecule type" value="Genomic_DNA"/>
</dbReference>
<evidence type="ECO:0000256" key="2">
    <source>
        <dbReference type="ARBA" id="ARBA00022694"/>
    </source>
</evidence>
<evidence type="ECO:0000313" key="4">
    <source>
        <dbReference type="Proteomes" id="UP000244890"/>
    </source>
</evidence>
<dbReference type="GO" id="GO:0016765">
    <property type="term" value="F:transferase activity, transferring alkyl or aryl (other than methyl) groups"/>
    <property type="evidence" value="ECO:0007669"/>
    <property type="project" value="InterPro"/>
</dbReference>
<gene>
    <name evidence="3" type="ORF">CDV25_07140</name>
</gene>